<name>A0A8D0Z2B1_PIG</name>
<organism evidence="2 3">
    <name type="scientific">Sus scrofa</name>
    <name type="common">Pig</name>
    <dbReference type="NCBI Taxonomy" id="9823"/>
    <lineage>
        <taxon>Eukaryota</taxon>
        <taxon>Metazoa</taxon>
        <taxon>Chordata</taxon>
        <taxon>Craniata</taxon>
        <taxon>Vertebrata</taxon>
        <taxon>Euteleostomi</taxon>
        <taxon>Mammalia</taxon>
        <taxon>Eutheria</taxon>
        <taxon>Laurasiatheria</taxon>
        <taxon>Artiodactyla</taxon>
        <taxon>Suina</taxon>
        <taxon>Suidae</taxon>
        <taxon>Sus</taxon>
    </lineage>
</organism>
<sequence length="221" mass="22507">MPVGGDGAGDAALPGTRHAPAGRWSEALWWPSCVLLLLSEPGGLGSVPKNGSWSGLGFIWAVPGLLPDLGASLVQSARSTPSSSTSSSRPASLGYSGAAGPRPITQSELATALALASTPESSSHTPTPGTQGHSSGTSPMSSGVQSGTPITNDLFSQALQHALQASGQPSLQLHLQDSRPDASSAKPTSLTKMRRPDQSSAHLLLILSSMAKNSPSPNPFW</sequence>
<feature type="compositionally biased region" description="Polar residues" evidence="1">
    <location>
        <begin position="131"/>
        <end position="150"/>
    </location>
</feature>
<proteinExistence type="predicted"/>
<feature type="region of interest" description="Disordered" evidence="1">
    <location>
        <begin position="77"/>
        <end position="150"/>
    </location>
</feature>
<feature type="compositionally biased region" description="Low complexity" evidence="1">
    <location>
        <begin position="107"/>
        <end position="130"/>
    </location>
</feature>
<protein>
    <recommendedName>
        <fullName evidence="4">Ubiquitin-like protein 7</fullName>
    </recommendedName>
</protein>
<accession>A0A8D0Z2B1</accession>
<evidence type="ECO:0000256" key="1">
    <source>
        <dbReference type="SAM" id="MobiDB-lite"/>
    </source>
</evidence>
<dbReference type="Ensembl" id="ENSSSCT00035023658.1">
    <property type="protein sequence ID" value="ENSSSCP00035008824.1"/>
    <property type="gene ID" value="ENSSSCG00035018335.1"/>
</dbReference>
<feature type="compositionally biased region" description="Low complexity" evidence="1">
    <location>
        <begin position="77"/>
        <end position="92"/>
    </location>
</feature>
<dbReference type="Proteomes" id="UP000694728">
    <property type="component" value="Unplaced"/>
</dbReference>
<feature type="compositionally biased region" description="Polar residues" evidence="1">
    <location>
        <begin position="163"/>
        <end position="175"/>
    </location>
</feature>
<dbReference type="Proteomes" id="UP000694720">
    <property type="component" value="Unplaced"/>
</dbReference>
<reference evidence="2" key="1">
    <citation type="submission" date="2025-05" db="UniProtKB">
        <authorList>
            <consortium name="Ensembl"/>
        </authorList>
    </citation>
    <scope>IDENTIFICATION</scope>
</reference>
<evidence type="ECO:0000313" key="3">
    <source>
        <dbReference type="Proteomes" id="UP000694720"/>
    </source>
</evidence>
<dbReference type="Ensembl" id="ENSSSCT00045033155.1">
    <property type="protein sequence ID" value="ENSSSCP00045022977.1"/>
    <property type="gene ID" value="ENSSSCG00045019481.1"/>
</dbReference>
<feature type="region of interest" description="Disordered" evidence="1">
    <location>
        <begin position="163"/>
        <end position="198"/>
    </location>
</feature>
<evidence type="ECO:0008006" key="4">
    <source>
        <dbReference type="Google" id="ProtNLM"/>
    </source>
</evidence>
<evidence type="ECO:0000313" key="2">
    <source>
        <dbReference type="Ensembl" id="ENSSSCP00035008824.1"/>
    </source>
</evidence>
<dbReference type="AlphaFoldDB" id="A0A8D0Z2B1"/>